<keyword evidence="2" id="KW-1003">Cell membrane</keyword>
<dbReference type="GO" id="GO:0009103">
    <property type="term" value="P:lipopolysaccharide biosynthetic process"/>
    <property type="evidence" value="ECO:0007669"/>
    <property type="project" value="UniProtKB-ARBA"/>
</dbReference>
<evidence type="ECO:0000313" key="10">
    <source>
        <dbReference type="EMBL" id="OGG26680.1"/>
    </source>
</evidence>
<reference evidence="10 11" key="1">
    <citation type="journal article" date="2016" name="Nat. Commun.">
        <title>Thousands of microbial genomes shed light on interconnected biogeochemical processes in an aquifer system.</title>
        <authorList>
            <person name="Anantharaman K."/>
            <person name="Brown C.T."/>
            <person name="Hug L.A."/>
            <person name="Sharon I."/>
            <person name="Castelle C.J."/>
            <person name="Probst A.J."/>
            <person name="Thomas B.C."/>
            <person name="Singh A."/>
            <person name="Wilkins M.J."/>
            <person name="Karaoz U."/>
            <person name="Brodie E.L."/>
            <person name="Williams K.H."/>
            <person name="Hubbard S.S."/>
            <person name="Banfield J.F."/>
        </authorList>
    </citation>
    <scope>NUCLEOTIDE SEQUENCE [LARGE SCALE GENOMIC DNA]</scope>
</reference>
<dbReference type="GO" id="GO:0006493">
    <property type="term" value="P:protein O-linked glycosylation"/>
    <property type="evidence" value="ECO:0007669"/>
    <property type="project" value="InterPro"/>
</dbReference>
<keyword evidence="6 8" id="KW-1133">Transmembrane helix</keyword>
<gene>
    <name evidence="10" type="ORF">A2960_00715</name>
</gene>
<dbReference type="Pfam" id="PF02366">
    <property type="entry name" value="PMT"/>
    <property type="match status" value="1"/>
</dbReference>
<keyword evidence="4" id="KW-0808">Transferase</keyword>
<evidence type="ECO:0000256" key="8">
    <source>
        <dbReference type="SAM" id="Phobius"/>
    </source>
</evidence>
<feature type="transmembrane region" description="Helical" evidence="8">
    <location>
        <begin position="137"/>
        <end position="155"/>
    </location>
</feature>
<comment type="subcellular location">
    <subcellularLocation>
        <location evidence="1">Cell membrane</location>
        <topology evidence="1">Multi-pass membrane protein</topology>
    </subcellularLocation>
</comment>
<evidence type="ECO:0000256" key="2">
    <source>
        <dbReference type="ARBA" id="ARBA00022475"/>
    </source>
</evidence>
<organism evidence="10 11">
    <name type="scientific">Candidatus Gottesmanbacteria bacterium RIFCSPLOWO2_01_FULL_39_12b</name>
    <dbReference type="NCBI Taxonomy" id="1798388"/>
    <lineage>
        <taxon>Bacteria</taxon>
        <taxon>Candidatus Gottesmaniibacteriota</taxon>
    </lineage>
</organism>
<keyword evidence="3" id="KW-0328">Glycosyltransferase</keyword>
<feature type="transmembrane region" description="Helical" evidence="8">
    <location>
        <begin position="206"/>
        <end position="225"/>
    </location>
</feature>
<evidence type="ECO:0000259" key="9">
    <source>
        <dbReference type="Pfam" id="PF02366"/>
    </source>
</evidence>
<dbReference type="Proteomes" id="UP000176609">
    <property type="component" value="Unassembled WGS sequence"/>
</dbReference>
<dbReference type="PANTHER" id="PTHR33908">
    <property type="entry name" value="MANNOSYLTRANSFERASE YKCB-RELATED"/>
    <property type="match status" value="1"/>
</dbReference>
<comment type="caution">
    <text evidence="10">The sequence shown here is derived from an EMBL/GenBank/DDBJ whole genome shotgun (WGS) entry which is preliminary data.</text>
</comment>
<dbReference type="AlphaFoldDB" id="A0A1F6APR3"/>
<feature type="transmembrane region" description="Helical" evidence="8">
    <location>
        <begin position="353"/>
        <end position="372"/>
    </location>
</feature>
<dbReference type="InterPro" id="IPR003342">
    <property type="entry name" value="ArnT-like_N"/>
</dbReference>
<dbReference type="GO" id="GO:0000030">
    <property type="term" value="F:mannosyltransferase activity"/>
    <property type="evidence" value="ECO:0007669"/>
    <property type="project" value="InterPro"/>
</dbReference>
<feature type="transmembrane region" description="Helical" evidence="8">
    <location>
        <begin position="307"/>
        <end position="324"/>
    </location>
</feature>
<evidence type="ECO:0000256" key="6">
    <source>
        <dbReference type="ARBA" id="ARBA00022989"/>
    </source>
</evidence>
<evidence type="ECO:0000256" key="7">
    <source>
        <dbReference type="ARBA" id="ARBA00023136"/>
    </source>
</evidence>
<dbReference type="GO" id="GO:0016763">
    <property type="term" value="F:pentosyltransferase activity"/>
    <property type="evidence" value="ECO:0007669"/>
    <property type="project" value="TreeGrafter"/>
</dbReference>
<feature type="transmembrane region" description="Helical" evidence="8">
    <location>
        <begin position="162"/>
        <end position="177"/>
    </location>
</feature>
<feature type="transmembrane region" description="Helical" evidence="8">
    <location>
        <begin position="384"/>
        <end position="405"/>
    </location>
</feature>
<keyword evidence="7 8" id="KW-0472">Membrane</keyword>
<evidence type="ECO:0000313" key="11">
    <source>
        <dbReference type="Proteomes" id="UP000176609"/>
    </source>
</evidence>
<sequence length="535" mass="62303">MKRILFILIMVLAFGLRIFKLGQNPPSLYWDEASLGYNAYSIATSLHDEHGEFLPLARFIAFGDYKPPGYVYAIVPWIYLFGLNEFSVRLPSMIAGFLMVVITYFLTLKLFQKVKMALLSSFILAISPWALQFSRAAFEANLAAFFNLTAVYFFVSSQKKKWLILPSVIFFIFSFYTFNANRIIAPLFVIGLLFLYFKYLSKNIKWLLITLIAGIILLFPSISYLSNRESKLRFQEVSIFNNLETIKLANTRIESDNNSTFAKILHNRRFMYAFDFLQHYTDNFTGRFLFTSGDKNPRLSIQDMGEFYIWELPFLLIGLYFLIVKRTKATYVLFFWMLITPIPAATARETPHALRILSILPTFQIIIAYGLYHLVFSLKRGVVGALYFLLFVICFLLTANIYYYLHIYYIHYPRSWSGEWQYGYKEMVQAISQNQSRYDHILVSDALGRPYIYFAFYQGYPYEKFIQDKVASRDWFGFWDVTALGKIKFKIDEQVKLDGRILIATTPNNIPNGYIPIQTIPNLSGDVVFVIAEKI</sequence>
<dbReference type="GO" id="GO:0010041">
    <property type="term" value="P:response to iron(III) ion"/>
    <property type="evidence" value="ECO:0007669"/>
    <property type="project" value="TreeGrafter"/>
</dbReference>
<dbReference type="InterPro" id="IPR050297">
    <property type="entry name" value="LipidA_mod_glycosyltrf_83"/>
</dbReference>
<accession>A0A1F6APR3</accession>
<feature type="transmembrane region" description="Helical" evidence="8">
    <location>
        <begin position="183"/>
        <end position="199"/>
    </location>
</feature>
<name>A0A1F6APR3_9BACT</name>
<feature type="transmembrane region" description="Helical" evidence="8">
    <location>
        <begin position="331"/>
        <end position="347"/>
    </location>
</feature>
<proteinExistence type="predicted"/>
<dbReference type="PANTHER" id="PTHR33908:SF3">
    <property type="entry name" value="UNDECAPRENYL PHOSPHATE-ALPHA-4-AMINO-4-DEOXY-L-ARABINOSE ARABINOSYL TRANSFERASE"/>
    <property type="match status" value="1"/>
</dbReference>
<feature type="transmembrane region" description="Helical" evidence="8">
    <location>
        <begin position="86"/>
        <end position="107"/>
    </location>
</feature>
<evidence type="ECO:0000256" key="4">
    <source>
        <dbReference type="ARBA" id="ARBA00022679"/>
    </source>
</evidence>
<feature type="domain" description="ArnT-like N-terminal" evidence="9">
    <location>
        <begin position="8"/>
        <end position="160"/>
    </location>
</feature>
<protein>
    <recommendedName>
        <fullName evidence="9">ArnT-like N-terminal domain-containing protein</fullName>
    </recommendedName>
</protein>
<evidence type="ECO:0000256" key="3">
    <source>
        <dbReference type="ARBA" id="ARBA00022676"/>
    </source>
</evidence>
<dbReference type="GO" id="GO:0005886">
    <property type="term" value="C:plasma membrane"/>
    <property type="evidence" value="ECO:0007669"/>
    <property type="project" value="UniProtKB-SubCell"/>
</dbReference>
<keyword evidence="5 8" id="KW-0812">Transmembrane</keyword>
<evidence type="ECO:0000256" key="1">
    <source>
        <dbReference type="ARBA" id="ARBA00004651"/>
    </source>
</evidence>
<dbReference type="EMBL" id="MFJR01000007">
    <property type="protein sequence ID" value="OGG26680.1"/>
    <property type="molecule type" value="Genomic_DNA"/>
</dbReference>
<evidence type="ECO:0000256" key="5">
    <source>
        <dbReference type="ARBA" id="ARBA00022692"/>
    </source>
</evidence>